<comment type="caution">
    <text evidence="1">The sequence shown here is derived from an EMBL/GenBank/DDBJ whole genome shotgun (WGS) entry which is preliminary data.</text>
</comment>
<evidence type="ECO:0000313" key="2">
    <source>
        <dbReference type="Proteomes" id="UP000790709"/>
    </source>
</evidence>
<gene>
    <name evidence="1" type="ORF">BV22DRAFT_1080558</name>
</gene>
<evidence type="ECO:0000313" key="1">
    <source>
        <dbReference type="EMBL" id="KAH7929643.1"/>
    </source>
</evidence>
<name>A0ACB8BWN4_9AGAM</name>
<reference evidence="1" key="1">
    <citation type="journal article" date="2021" name="New Phytol.">
        <title>Evolutionary innovations through gain and loss of genes in the ectomycorrhizal Boletales.</title>
        <authorList>
            <person name="Wu G."/>
            <person name="Miyauchi S."/>
            <person name="Morin E."/>
            <person name="Kuo A."/>
            <person name="Drula E."/>
            <person name="Varga T."/>
            <person name="Kohler A."/>
            <person name="Feng B."/>
            <person name="Cao Y."/>
            <person name="Lipzen A."/>
            <person name="Daum C."/>
            <person name="Hundley H."/>
            <person name="Pangilinan J."/>
            <person name="Johnson J."/>
            <person name="Barry K."/>
            <person name="LaButti K."/>
            <person name="Ng V."/>
            <person name="Ahrendt S."/>
            <person name="Min B."/>
            <person name="Choi I.G."/>
            <person name="Park H."/>
            <person name="Plett J.M."/>
            <person name="Magnuson J."/>
            <person name="Spatafora J.W."/>
            <person name="Nagy L.G."/>
            <person name="Henrissat B."/>
            <person name="Grigoriev I.V."/>
            <person name="Yang Z.L."/>
            <person name="Xu J."/>
            <person name="Martin F.M."/>
        </authorList>
    </citation>
    <scope>NUCLEOTIDE SEQUENCE</scope>
    <source>
        <strain evidence="1">KUC20120723A-06</strain>
    </source>
</reference>
<organism evidence="1 2">
    <name type="scientific">Leucogyrophana mollusca</name>
    <dbReference type="NCBI Taxonomy" id="85980"/>
    <lineage>
        <taxon>Eukaryota</taxon>
        <taxon>Fungi</taxon>
        <taxon>Dikarya</taxon>
        <taxon>Basidiomycota</taxon>
        <taxon>Agaricomycotina</taxon>
        <taxon>Agaricomycetes</taxon>
        <taxon>Agaricomycetidae</taxon>
        <taxon>Boletales</taxon>
        <taxon>Boletales incertae sedis</taxon>
        <taxon>Leucogyrophana</taxon>
    </lineage>
</organism>
<keyword evidence="2" id="KW-1185">Reference proteome</keyword>
<sequence>MVALIQDTPSPIHKASLVDPALHSPALMELLEVKMSRPLIEYVVDCVVDTVDYAIGRPSSSHRGRTLSRRPEHAAFTTFVTNVLTRAEVTVPTVLVSLAYIDRAKPHLQIALEEWACERVFLGAVMVASKYLNDSTLKNVHWALCTGVFGKRDVGRIEREFLDVLDFELSVTEDDLLSHHDSLSAVALPSHNYRRSSPHHRHSHTHARTHSQYDQTSHATCPGLDPSSPKSSSSSSSPLPRTPENIAEPTFAPHPKSHHEHLKIAVPSDPVHVHPPKKSQYVPSTMEILRAFPLPVPQPQPKQSAPSHKPHNRYSHFSFSSQPMTQVAA</sequence>
<proteinExistence type="predicted"/>
<dbReference type="EMBL" id="MU266339">
    <property type="protein sequence ID" value="KAH7929643.1"/>
    <property type="molecule type" value="Genomic_DNA"/>
</dbReference>
<protein>
    <submittedName>
        <fullName evidence="1">Uncharacterized protein</fullName>
    </submittedName>
</protein>
<dbReference type="Proteomes" id="UP000790709">
    <property type="component" value="Unassembled WGS sequence"/>
</dbReference>
<accession>A0ACB8BWN4</accession>